<dbReference type="InterPro" id="IPR038987">
    <property type="entry name" value="MoeA-like"/>
</dbReference>
<dbReference type="Proteomes" id="UP000028826">
    <property type="component" value="Unassembled WGS sequence"/>
</dbReference>
<dbReference type="InterPro" id="IPR001453">
    <property type="entry name" value="MoaB/Mog_dom"/>
</dbReference>
<comment type="function">
    <text evidence="1 6">Catalyzes the insertion of molybdate into adenylated molybdopterin with the concomitant release of AMP.</text>
</comment>
<dbReference type="OrthoDB" id="9804758at2"/>
<dbReference type="InterPro" id="IPR005111">
    <property type="entry name" value="MoeA_C_domain_IV"/>
</dbReference>
<keyword evidence="6" id="KW-0500">Molybdenum</keyword>
<evidence type="ECO:0000313" key="8">
    <source>
        <dbReference type="Proteomes" id="UP000028826"/>
    </source>
</evidence>
<comment type="cofactor">
    <cofactor evidence="6">
        <name>Mg(2+)</name>
        <dbReference type="ChEBI" id="CHEBI:18420"/>
    </cofactor>
</comment>
<dbReference type="eggNOG" id="COG0303">
    <property type="taxonomic scope" value="Bacteria"/>
</dbReference>
<dbReference type="Gene3D" id="2.170.190.11">
    <property type="entry name" value="Molybdopterin biosynthesis moea protein, domain 3"/>
    <property type="match status" value="1"/>
</dbReference>
<evidence type="ECO:0000256" key="2">
    <source>
        <dbReference type="ARBA" id="ARBA00005046"/>
    </source>
</evidence>
<dbReference type="SMART" id="SM00852">
    <property type="entry name" value="MoCF_biosynth"/>
    <property type="match status" value="1"/>
</dbReference>
<reference evidence="7 8" key="1">
    <citation type="submission" date="2014-03" db="EMBL/GenBank/DDBJ databases">
        <title>Genome of Haematobacter massiliensis CCUG 47968.</title>
        <authorList>
            <person name="Wang D."/>
            <person name="Wang G."/>
        </authorList>
    </citation>
    <scope>NUCLEOTIDE SEQUENCE [LARGE SCALE GENOMIC DNA]</scope>
    <source>
        <strain evidence="7 8">CCUG 47968</strain>
    </source>
</reference>
<protein>
    <recommendedName>
        <fullName evidence="6">Molybdopterin molybdenumtransferase</fullName>
        <ecNumber evidence="6">2.10.1.1</ecNumber>
    </recommendedName>
</protein>
<dbReference type="GO" id="GO:0006777">
    <property type="term" value="P:Mo-molybdopterin cofactor biosynthetic process"/>
    <property type="evidence" value="ECO:0007669"/>
    <property type="project" value="UniProtKB-UniRule"/>
</dbReference>
<dbReference type="NCBIfam" id="NF045515">
    <property type="entry name" value="Glp_gephyrin"/>
    <property type="match status" value="1"/>
</dbReference>
<keyword evidence="6" id="KW-0479">Metal-binding</keyword>
<dbReference type="CDD" id="cd00887">
    <property type="entry name" value="MoeA"/>
    <property type="match status" value="1"/>
</dbReference>
<dbReference type="PANTHER" id="PTHR10192:SF5">
    <property type="entry name" value="GEPHYRIN"/>
    <property type="match status" value="1"/>
</dbReference>
<comment type="pathway">
    <text evidence="2 6">Cofactor biosynthesis; molybdopterin biosynthesis.</text>
</comment>
<dbReference type="InterPro" id="IPR036688">
    <property type="entry name" value="MoeA_C_domain_IV_sf"/>
</dbReference>
<dbReference type="SUPFAM" id="SSF63867">
    <property type="entry name" value="MoeA C-terminal domain-like"/>
    <property type="match status" value="1"/>
</dbReference>
<dbReference type="PANTHER" id="PTHR10192">
    <property type="entry name" value="MOLYBDOPTERIN BIOSYNTHESIS PROTEIN"/>
    <property type="match status" value="1"/>
</dbReference>
<evidence type="ECO:0000256" key="3">
    <source>
        <dbReference type="ARBA" id="ARBA00010763"/>
    </source>
</evidence>
<comment type="caution">
    <text evidence="7">The sequence shown here is derived from an EMBL/GenBank/DDBJ whole genome shotgun (WGS) entry which is preliminary data.</text>
</comment>
<proteinExistence type="inferred from homology"/>
<dbReference type="InterPro" id="IPR036425">
    <property type="entry name" value="MoaB/Mog-like_dom_sf"/>
</dbReference>
<evidence type="ECO:0000256" key="1">
    <source>
        <dbReference type="ARBA" id="ARBA00002901"/>
    </source>
</evidence>
<keyword evidence="4 6" id="KW-0501">Molybdenum cofactor biosynthesis</keyword>
<sequence>MIPHEEAQAKVLALVSPLSLETVPLREAAGRVLAEPVRAERDQPPFDASVMDGYAITSPDRQAGAQLRVIGEAGAGHAHAGRLSQGEALRIFTGAPVPAGADAVVPQEDTRRDGMQVTLIDVDPATSYIRLRGGDFAVGTTLAAPRRLSSADLALIAAMNHAEVRVHRRPVVAIVATGDELVMPGEPPRPDQIVSANSYALAAMIEAEGGIARILPLARDDFDALRTVLDLTTGADLIVTIGGASVGDHDLMSQRGEDLGLQLEFHRIALRPGKPLMAGRRGNVPLLGLPGNPASAMVCAALFLLPMLRAMQGQPDPLPRPRTARLARDVAANGKRAHFMRATLEEAEPLPLLHPAESQDSSLIAVLSSSNALLFRPIDDAERKAGETVTWFPF</sequence>
<dbReference type="Gene3D" id="3.90.105.10">
    <property type="entry name" value="Molybdopterin biosynthesis moea protein, domain 2"/>
    <property type="match status" value="1"/>
</dbReference>
<name>A0A086YBS8_9RHOB</name>
<keyword evidence="6" id="KW-0808">Transferase</keyword>
<dbReference type="EMBL" id="JGYG01000001">
    <property type="protein sequence ID" value="KFI31728.1"/>
    <property type="molecule type" value="Genomic_DNA"/>
</dbReference>
<comment type="catalytic activity">
    <reaction evidence="5">
        <text>adenylyl-molybdopterin + molybdate = Mo-molybdopterin + AMP + H(+)</text>
        <dbReference type="Rhea" id="RHEA:35047"/>
        <dbReference type="ChEBI" id="CHEBI:15378"/>
        <dbReference type="ChEBI" id="CHEBI:36264"/>
        <dbReference type="ChEBI" id="CHEBI:62727"/>
        <dbReference type="ChEBI" id="CHEBI:71302"/>
        <dbReference type="ChEBI" id="CHEBI:456215"/>
        <dbReference type="EC" id="2.10.1.1"/>
    </reaction>
</comment>
<comment type="similarity">
    <text evidence="3 6">Belongs to the MoeA family.</text>
</comment>
<evidence type="ECO:0000256" key="6">
    <source>
        <dbReference type="RuleBase" id="RU365090"/>
    </source>
</evidence>
<dbReference type="Pfam" id="PF00994">
    <property type="entry name" value="MoCF_biosynth"/>
    <property type="match status" value="1"/>
</dbReference>
<dbReference type="InterPro" id="IPR036135">
    <property type="entry name" value="MoeA_linker/N_sf"/>
</dbReference>
<organism evidence="7 8">
    <name type="scientific">Haematobacter massiliensis</name>
    <dbReference type="NCBI Taxonomy" id="195105"/>
    <lineage>
        <taxon>Bacteria</taxon>
        <taxon>Pseudomonadati</taxon>
        <taxon>Pseudomonadota</taxon>
        <taxon>Alphaproteobacteria</taxon>
        <taxon>Rhodobacterales</taxon>
        <taxon>Paracoccaceae</taxon>
        <taxon>Haematobacter</taxon>
    </lineage>
</organism>
<dbReference type="STRING" id="195105.CN97_04670"/>
<dbReference type="GO" id="GO:0061599">
    <property type="term" value="F:molybdopterin molybdotransferase activity"/>
    <property type="evidence" value="ECO:0007669"/>
    <property type="project" value="UniProtKB-UniRule"/>
</dbReference>
<keyword evidence="6" id="KW-0460">Magnesium</keyword>
<dbReference type="Pfam" id="PF03454">
    <property type="entry name" value="MoeA_C"/>
    <property type="match status" value="1"/>
</dbReference>
<dbReference type="GO" id="GO:0046872">
    <property type="term" value="F:metal ion binding"/>
    <property type="evidence" value="ECO:0007669"/>
    <property type="project" value="UniProtKB-UniRule"/>
</dbReference>
<dbReference type="EC" id="2.10.1.1" evidence="6"/>
<evidence type="ECO:0000256" key="5">
    <source>
        <dbReference type="ARBA" id="ARBA00047317"/>
    </source>
</evidence>
<dbReference type="UniPathway" id="UPA00344"/>
<dbReference type="SUPFAM" id="SSF53218">
    <property type="entry name" value="Molybdenum cofactor biosynthesis proteins"/>
    <property type="match status" value="1"/>
</dbReference>
<dbReference type="FunFam" id="2.170.190.11:FF:000001">
    <property type="entry name" value="Molybdopterin molybdenumtransferase"/>
    <property type="match status" value="1"/>
</dbReference>
<accession>A0A086YBS8</accession>
<gene>
    <name evidence="7" type="ORF">CN97_04670</name>
</gene>
<dbReference type="SUPFAM" id="SSF63882">
    <property type="entry name" value="MoeA N-terminal region -like"/>
    <property type="match status" value="1"/>
</dbReference>
<dbReference type="RefSeq" id="WP_035705583.1">
    <property type="nucleotide sequence ID" value="NZ_CAMIFG010000025.1"/>
</dbReference>
<dbReference type="GO" id="GO:0005829">
    <property type="term" value="C:cytosol"/>
    <property type="evidence" value="ECO:0007669"/>
    <property type="project" value="TreeGrafter"/>
</dbReference>
<keyword evidence="8" id="KW-1185">Reference proteome</keyword>
<dbReference type="Gene3D" id="3.40.980.10">
    <property type="entry name" value="MoaB/Mog-like domain"/>
    <property type="match status" value="1"/>
</dbReference>
<dbReference type="Gene3D" id="2.40.340.10">
    <property type="entry name" value="MoeA, C-terminal, domain IV"/>
    <property type="match status" value="1"/>
</dbReference>
<evidence type="ECO:0000256" key="4">
    <source>
        <dbReference type="ARBA" id="ARBA00023150"/>
    </source>
</evidence>
<dbReference type="InterPro" id="IPR005110">
    <property type="entry name" value="MoeA_linker/N"/>
</dbReference>
<evidence type="ECO:0000313" key="7">
    <source>
        <dbReference type="EMBL" id="KFI31728.1"/>
    </source>
</evidence>
<dbReference type="AlphaFoldDB" id="A0A086YBS8"/>
<dbReference type="Pfam" id="PF03453">
    <property type="entry name" value="MoeA_N"/>
    <property type="match status" value="1"/>
</dbReference>